<dbReference type="WBParaSite" id="GPUH_0001015601-mRNA-1">
    <property type="protein sequence ID" value="GPUH_0001015601-mRNA-1"/>
    <property type="gene ID" value="GPUH_0001015601"/>
</dbReference>
<evidence type="ECO:0000256" key="1">
    <source>
        <dbReference type="SAM" id="MobiDB-lite"/>
    </source>
</evidence>
<feature type="region of interest" description="Disordered" evidence="1">
    <location>
        <begin position="188"/>
        <end position="229"/>
    </location>
</feature>
<feature type="region of interest" description="Disordered" evidence="1">
    <location>
        <begin position="267"/>
        <end position="291"/>
    </location>
</feature>
<proteinExistence type="predicted"/>
<dbReference type="OrthoDB" id="550309at2759"/>
<reference evidence="5" key="1">
    <citation type="submission" date="2016-06" db="UniProtKB">
        <authorList>
            <consortium name="WormBaseParasite"/>
        </authorList>
    </citation>
    <scope>IDENTIFICATION</scope>
</reference>
<feature type="compositionally biased region" description="Low complexity" evidence="1">
    <location>
        <begin position="112"/>
        <end position="128"/>
    </location>
</feature>
<dbReference type="Pfam" id="PF08711">
    <property type="entry name" value="Med26"/>
    <property type="match status" value="1"/>
</dbReference>
<feature type="compositionally biased region" description="Basic and acidic residues" evidence="1">
    <location>
        <begin position="270"/>
        <end position="281"/>
    </location>
</feature>
<dbReference type="InterPro" id="IPR035441">
    <property type="entry name" value="TFIIS/LEDGF_dom_sf"/>
</dbReference>
<dbReference type="Gene3D" id="1.20.930.10">
    <property type="entry name" value="Conserved domain common to transcription factors TFIIS, elongin A, CRSP70"/>
    <property type="match status" value="1"/>
</dbReference>
<evidence type="ECO:0000313" key="3">
    <source>
        <dbReference type="EMBL" id="VDN17044.1"/>
    </source>
</evidence>
<dbReference type="EMBL" id="UYRT01077861">
    <property type="protein sequence ID" value="VDN17044.1"/>
    <property type="molecule type" value="Genomic_DNA"/>
</dbReference>
<gene>
    <name evidence="3" type="ORF">GPUH_LOCUS10143</name>
</gene>
<name>A0A183DN52_9BILA</name>
<accession>A0A183DN52</accession>
<dbReference type="Proteomes" id="UP000271098">
    <property type="component" value="Unassembled WGS sequence"/>
</dbReference>
<evidence type="ECO:0000313" key="5">
    <source>
        <dbReference type="WBParaSite" id="GPUH_0001015601-mRNA-1"/>
    </source>
</evidence>
<sequence length="291" mass="30220">MQVSINYADFRLIRSLLCFQMTRIGATVNDFRKKVAQSAPALAKQCRALIKCWQKLADPKPTSSGSSSANGTPSCASSPAVKKGAVTPGTPAVQSAKVTPVANARLATPAGSSRLTPLASSSSRLTTPVASTGARSSPATLPNGLSGELLQQQQRKGPSEVAVADTKHTGMRKCSTIPTDMASKALDGLPSSNVVRNGKRKAGNSADTGQWTAPAVKRPHVSSAMTSPAAHQSSLLAARRANVKSTSELVAQLTENLPGNLAIDLSKAQDSAKKQQQHTERSNSALAKSTV</sequence>
<feature type="compositionally biased region" description="Polar residues" evidence="1">
    <location>
        <begin position="129"/>
        <end position="140"/>
    </location>
</feature>
<keyword evidence="4" id="KW-1185">Reference proteome</keyword>
<reference evidence="3 4" key="2">
    <citation type="submission" date="2018-11" db="EMBL/GenBank/DDBJ databases">
        <authorList>
            <consortium name="Pathogen Informatics"/>
        </authorList>
    </citation>
    <scope>NUCLEOTIDE SEQUENCE [LARGE SCALE GENOMIC DNA]</scope>
</reference>
<feature type="compositionally biased region" description="Polar residues" evidence="1">
    <location>
        <begin position="282"/>
        <end position="291"/>
    </location>
</feature>
<dbReference type="SUPFAM" id="SSF47676">
    <property type="entry name" value="Conserved domain common to transcription factors TFIIS, elongin A, CRSP70"/>
    <property type="match status" value="1"/>
</dbReference>
<feature type="domain" description="TFIIS N-terminal" evidence="2">
    <location>
        <begin position="20"/>
        <end position="56"/>
    </location>
</feature>
<dbReference type="AlphaFoldDB" id="A0A183DN52"/>
<protein>
    <submittedName>
        <fullName evidence="5">TFIIS N-terminal domain-containing protein</fullName>
    </submittedName>
</protein>
<evidence type="ECO:0000259" key="2">
    <source>
        <dbReference type="Pfam" id="PF08711"/>
    </source>
</evidence>
<organism evidence="5">
    <name type="scientific">Gongylonema pulchrum</name>
    <dbReference type="NCBI Taxonomy" id="637853"/>
    <lineage>
        <taxon>Eukaryota</taxon>
        <taxon>Metazoa</taxon>
        <taxon>Ecdysozoa</taxon>
        <taxon>Nematoda</taxon>
        <taxon>Chromadorea</taxon>
        <taxon>Rhabditida</taxon>
        <taxon>Spirurina</taxon>
        <taxon>Spiruromorpha</taxon>
        <taxon>Spiruroidea</taxon>
        <taxon>Gongylonematidae</taxon>
        <taxon>Gongylonema</taxon>
    </lineage>
</organism>
<evidence type="ECO:0000313" key="4">
    <source>
        <dbReference type="Proteomes" id="UP000271098"/>
    </source>
</evidence>
<dbReference type="InterPro" id="IPR017923">
    <property type="entry name" value="TFIIS_N"/>
</dbReference>
<feature type="region of interest" description="Disordered" evidence="1">
    <location>
        <begin position="60"/>
        <end position="88"/>
    </location>
</feature>
<feature type="region of interest" description="Disordered" evidence="1">
    <location>
        <begin position="108"/>
        <end position="145"/>
    </location>
</feature>
<feature type="compositionally biased region" description="Low complexity" evidence="1">
    <location>
        <begin position="61"/>
        <end position="74"/>
    </location>
</feature>